<sequence length="172" mass="19052">MGEVERTVETDELRADQATIRAELYGGMMDAYAGGDAANVGRRVVLGPNFTRSARQFGRSYQDALALLREHGPPALIGPPLTVVAHSAGEVGEMDLFLASKPDQMSPDGKEHVIRTLSRIRDIGQEIHDRGGLAAMQAIFYIMTNFIVGNDRDRAKFTALKRFWRGIGNWEY</sequence>
<protein>
    <submittedName>
        <fullName evidence="1">Uncharacterized protein</fullName>
    </submittedName>
</protein>
<dbReference type="AlphaFoldDB" id="A0A8J2SLT7"/>
<dbReference type="EMBL" id="CAKKNE010000002">
    <property type="protein sequence ID" value="CAH0368854.1"/>
    <property type="molecule type" value="Genomic_DNA"/>
</dbReference>
<organism evidence="1 2">
    <name type="scientific">Pelagomonas calceolata</name>
    <dbReference type="NCBI Taxonomy" id="35677"/>
    <lineage>
        <taxon>Eukaryota</taxon>
        <taxon>Sar</taxon>
        <taxon>Stramenopiles</taxon>
        <taxon>Ochrophyta</taxon>
        <taxon>Pelagophyceae</taxon>
        <taxon>Pelagomonadales</taxon>
        <taxon>Pelagomonadaceae</taxon>
        <taxon>Pelagomonas</taxon>
    </lineage>
</organism>
<evidence type="ECO:0000313" key="1">
    <source>
        <dbReference type="EMBL" id="CAH0368854.1"/>
    </source>
</evidence>
<keyword evidence="2" id="KW-1185">Reference proteome</keyword>
<name>A0A8J2SLT7_9STRA</name>
<gene>
    <name evidence="1" type="ORF">PECAL_2P19480</name>
</gene>
<proteinExistence type="predicted"/>
<accession>A0A8J2SLT7</accession>
<comment type="caution">
    <text evidence="1">The sequence shown here is derived from an EMBL/GenBank/DDBJ whole genome shotgun (WGS) entry which is preliminary data.</text>
</comment>
<reference evidence="1" key="1">
    <citation type="submission" date="2021-11" db="EMBL/GenBank/DDBJ databases">
        <authorList>
            <consortium name="Genoscope - CEA"/>
            <person name="William W."/>
        </authorList>
    </citation>
    <scope>NUCLEOTIDE SEQUENCE</scope>
</reference>
<evidence type="ECO:0000313" key="2">
    <source>
        <dbReference type="Proteomes" id="UP000789595"/>
    </source>
</evidence>
<dbReference type="Proteomes" id="UP000789595">
    <property type="component" value="Unassembled WGS sequence"/>
</dbReference>